<evidence type="ECO:0000313" key="3">
    <source>
        <dbReference type="EMBL" id="GJN90605.1"/>
    </source>
</evidence>
<dbReference type="AlphaFoldDB" id="A0AAV5GDM0"/>
<gene>
    <name evidence="3" type="ORF">Rhopal_003617-T1</name>
</gene>
<keyword evidence="4" id="KW-1185">Reference proteome</keyword>
<reference evidence="3 4" key="1">
    <citation type="submission" date="2021-12" db="EMBL/GenBank/DDBJ databases">
        <title>High titer production of polyol ester of fatty acids by Rhodotorula paludigena BS15 towards product separation-free biomass refinery.</title>
        <authorList>
            <person name="Mano J."/>
            <person name="Ono H."/>
            <person name="Tanaka T."/>
            <person name="Naito K."/>
            <person name="Sushida H."/>
            <person name="Ike M."/>
            <person name="Tokuyasu K."/>
            <person name="Kitaoka M."/>
        </authorList>
    </citation>
    <scope>NUCLEOTIDE SEQUENCE [LARGE SCALE GENOMIC DNA]</scope>
    <source>
        <strain evidence="3 4">BS15</strain>
    </source>
</reference>
<feature type="chain" id="PRO_5043371914" description="GH16 domain-containing protein" evidence="1">
    <location>
        <begin position="22"/>
        <end position="363"/>
    </location>
</feature>
<evidence type="ECO:0000259" key="2">
    <source>
        <dbReference type="PROSITE" id="PS51762"/>
    </source>
</evidence>
<organism evidence="3 4">
    <name type="scientific">Rhodotorula paludigena</name>
    <dbReference type="NCBI Taxonomy" id="86838"/>
    <lineage>
        <taxon>Eukaryota</taxon>
        <taxon>Fungi</taxon>
        <taxon>Dikarya</taxon>
        <taxon>Basidiomycota</taxon>
        <taxon>Pucciniomycotina</taxon>
        <taxon>Microbotryomycetes</taxon>
        <taxon>Sporidiobolales</taxon>
        <taxon>Sporidiobolaceae</taxon>
        <taxon>Rhodotorula</taxon>
    </lineage>
</organism>
<dbReference type="InterPro" id="IPR050546">
    <property type="entry name" value="Glycosyl_Hydrlase_16"/>
</dbReference>
<feature type="domain" description="GH16" evidence="2">
    <location>
        <begin position="169"/>
        <end position="363"/>
    </location>
</feature>
<comment type="caution">
    <text evidence="3">The sequence shown here is derived from an EMBL/GenBank/DDBJ whole genome shotgun (WGS) entry which is preliminary data.</text>
</comment>
<dbReference type="Pfam" id="PF26113">
    <property type="entry name" value="GH16_XgeA"/>
    <property type="match status" value="1"/>
</dbReference>
<dbReference type="GO" id="GO:0004553">
    <property type="term" value="F:hydrolase activity, hydrolyzing O-glycosyl compounds"/>
    <property type="evidence" value="ECO:0007669"/>
    <property type="project" value="InterPro"/>
</dbReference>
<evidence type="ECO:0000313" key="4">
    <source>
        <dbReference type="Proteomes" id="UP001342314"/>
    </source>
</evidence>
<feature type="signal peptide" evidence="1">
    <location>
        <begin position="1"/>
        <end position="21"/>
    </location>
</feature>
<dbReference type="InterPro" id="IPR013320">
    <property type="entry name" value="ConA-like_dom_sf"/>
</dbReference>
<protein>
    <recommendedName>
        <fullName evidence="2">GH16 domain-containing protein</fullName>
    </recommendedName>
</protein>
<name>A0AAV5GDM0_9BASI</name>
<dbReference type="InterPro" id="IPR000757">
    <property type="entry name" value="Beta-glucanase-like"/>
</dbReference>
<dbReference type="SUPFAM" id="SSF49899">
    <property type="entry name" value="Concanavalin A-like lectins/glucanases"/>
    <property type="match status" value="1"/>
</dbReference>
<proteinExistence type="predicted"/>
<evidence type="ECO:0000256" key="1">
    <source>
        <dbReference type="SAM" id="SignalP"/>
    </source>
</evidence>
<dbReference type="EMBL" id="BQKY01000007">
    <property type="protein sequence ID" value="GJN90605.1"/>
    <property type="molecule type" value="Genomic_DNA"/>
</dbReference>
<keyword evidence="1" id="KW-0732">Signal</keyword>
<dbReference type="PROSITE" id="PS51762">
    <property type="entry name" value="GH16_2"/>
    <property type="match status" value="1"/>
</dbReference>
<dbReference type="PANTHER" id="PTHR10963">
    <property type="entry name" value="GLYCOSYL HYDROLASE-RELATED"/>
    <property type="match status" value="1"/>
</dbReference>
<dbReference type="Gene3D" id="2.60.120.200">
    <property type="match status" value="3"/>
</dbReference>
<dbReference type="PANTHER" id="PTHR10963:SF24">
    <property type="entry name" value="GLYCOSIDASE C21B10.07-RELATED"/>
    <property type="match status" value="1"/>
</dbReference>
<dbReference type="GO" id="GO:0009251">
    <property type="term" value="P:glucan catabolic process"/>
    <property type="evidence" value="ECO:0007669"/>
    <property type="project" value="TreeGrafter"/>
</dbReference>
<sequence length="363" mass="40465">MHRLTAALLLAAGTYVCPIAASPIALQTGATPLAPPAFEKRQTVRCASTTDCKTVGYHGPSNSHFGCNKKRGLCIWECNAGYQLVGGACEQTCDVTAVCTNDVPVNANRYCRRGLCEWLWRPVSRSCRFCLVQRFIFVHIVSDHNALDHNLRSDASTDRLPEWLPISTASASAAPTQPAATPILKRAYQGASFFDGWKFWNDTDPTRGQVVYVDRNYAVEKRLASIEEYEPGSLILVDLAHAPYGPSVWPAFWTYADPWPDLAEIDIYEGINSRTWNQYNILQDYNPESYGKGFNEAGGGVFAVLFAETVGEPRWQNWGIPAAAWDGSMCDIKKYFRSQMLTFDPAAFAEAHFEINYVKVYNV</sequence>
<accession>A0AAV5GDM0</accession>
<dbReference type="Proteomes" id="UP001342314">
    <property type="component" value="Unassembled WGS sequence"/>
</dbReference>